<accession>A0A158D2B2</accession>
<evidence type="ECO:0000256" key="3">
    <source>
        <dbReference type="ARBA" id="ARBA00022448"/>
    </source>
</evidence>
<keyword evidence="8" id="KW-0626">Porin</keyword>
<keyword evidence="3" id="KW-0813">Transport</keyword>
<keyword evidence="13" id="KW-1185">Reference proteome</keyword>
<keyword evidence="7" id="KW-0406">Ion transport</keyword>
<keyword evidence="6" id="KW-0732">Signal</keyword>
<dbReference type="AlphaFoldDB" id="A0A158D2B2"/>
<dbReference type="GO" id="GO:0015288">
    <property type="term" value="F:porin activity"/>
    <property type="evidence" value="ECO:0007669"/>
    <property type="project" value="UniProtKB-KW"/>
</dbReference>
<dbReference type="GO" id="GO:0006811">
    <property type="term" value="P:monoatomic ion transport"/>
    <property type="evidence" value="ECO:0007669"/>
    <property type="project" value="UniProtKB-KW"/>
</dbReference>
<evidence type="ECO:0000259" key="11">
    <source>
        <dbReference type="Pfam" id="PF13609"/>
    </source>
</evidence>
<keyword evidence="5" id="KW-0812">Transmembrane</keyword>
<sequence>MPRGDSERRLSLISRTFAVLAALSSVAYAQSSVTLYGVIDAGFLYSQNSNGSKLYAMQAGWLQGNRWGLIGTEDLGGGYKAIFRLESGYSPLTGALGQGNSMFGRQAYVGLDTPYGTATLGRQYDLVVDYVAPIRASTGFIVNQPAEFNNLGNDYRVNNAIKYASKDYRGLKFGGLFSLGRTAGDFQRNRVYSLVASNAQGPISVAASYLNAREPNFSYYGNNPSSSTTASNMSAYTIFSGYASVQTLQTIAAAVGYSVGNFRLAAVYTNVQY</sequence>
<evidence type="ECO:0000313" key="12">
    <source>
        <dbReference type="EMBL" id="SAK88621.1"/>
    </source>
</evidence>
<dbReference type="Pfam" id="PF13609">
    <property type="entry name" value="Porin_4"/>
    <property type="match status" value="1"/>
</dbReference>
<dbReference type="EMBL" id="FCOX02000026">
    <property type="protein sequence ID" value="SAK88621.1"/>
    <property type="molecule type" value="Genomic_DNA"/>
</dbReference>
<dbReference type="CDD" id="cd00342">
    <property type="entry name" value="gram_neg_porins"/>
    <property type="match status" value="1"/>
</dbReference>
<comment type="subunit">
    <text evidence="2">Homotrimer.</text>
</comment>
<evidence type="ECO:0000256" key="10">
    <source>
        <dbReference type="ARBA" id="ARBA00023237"/>
    </source>
</evidence>
<dbReference type="SUPFAM" id="SSF56935">
    <property type="entry name" value="Porins"/>
    <property type="match status" value="1"/>
</dbReference>
<dbReference type="Gene3D" id="2.40.160.10">
    <property type="entry name" value="Porin"/>
    <property type="match status" value="1"/>
</dbReference>
<evidence type="ECO:0000256" key="2">
    <source>
        <dbReference type="ARBA" id="ARBA00011233"/>
    </source>
</evidence>
<evidence type="ECO:0000256" key="8">
    <source>
        <dbReference type="ARBA" id="ARBA00023114"/>
    </source>
</evidence>
<dbReference type="PANTHER" id="PTHR34501:SF9">
    <property type="entry name" value="MAJOR OUTER MEMBRANE PROTEIN P.IA"/>
    <property type="match status" value="1"/>
</dbReference>
<comment type="caution">
    <text evidence="12">The sequence shown here is derived from an EMBL/GenBank/DDBJ whole genome shotgun (WGS) entry which is preliminary data.</text>
</comment>
<proteinExistence type="predicted"/>
<evidence type="ECO:0000256" key="5">
    <source>
        <dbReference type="ARBA" id="ARBA00022692"/>
    </source>
</evidence>
<dbReference type="GO" id="GO:0046930">
    <property type="term" value="C:pore complex"/>
    <property type="evidence" value="ECO:0007669"/>
    <property type="project" value="UniProtKB-KW"/>
</dbReference>
<gene>
    <name evidence="12" type="ORF">AWB78_04637</name>
</gene>
<dbReference type="GO" id="GO:0009279">
    <property type="term" value="C:cell outer membrane"/>
    <property type="evidence" value="ECO:0007669"/>
    <property type="project" value="UniProtKB-SubCell"/>
</dbReference>
<comment type="subcellular location">
    <subcellularLocation>
        <location evidence="1">Cell outer membrane</location>
        <topology evidence="1">Multi-pass membrane protein</topology>
    </subcellularLocation>
</comment>
<evidence type="ECO:0000256" key="4">
    <source>
        <dbReference type="ARBA" id="ARBA00022452"/>
    </source>
</evidence>
<dbReference type="InterPro" id="IPR050298">
    <property type="entry name" value="Gram-neg_bact_OMP"/>
</dbReference>
<feature type="domain" description="Porin" evidence="11">
    <location>
        <begin position="18"/>
        <end position="271"/>
    </location>
</feature>
<dbReference type="InterPro" id="IPR023614">
    <property type="entry name" value="Porin_dom_sf"/>
</dbReference>
<keyword evidence="10" id="KW-0998">Cell outer membrane</keyword>
<evidence type="ECO:0000256" key="6">
    <source>
        <dbReference type="ARBA" id="ARBA00022729"/>
    </source>
</evidence>
<dbReference type="PANTHER" id="PTHR34501">
    <property type="entry name" value="PROTEIN YDDL-RELATED"/>
    <property type="match status" value="1"/>
</dbReference>
<keyword evidence="9" id="KW-0472">Membrane</keyword>
<evidence type="ECO:0000313" key="13">
    <source>
        <dbReference type="Proteomes" id="UP000071859"/>
    </source>
</evidence>
<dbReference type="RefSeq" id="WP_082883401.1">
    <property type="nucleotide sequence ID" value="NZ_FCOX02000026.1"/>
</dbReference>
<evidence type="ECO:0000256" key="7">
    <source>
        <dbReference type="ARBA" id="ARBA00023065"/>
    </source>
</evidence>
<keyword evidence="4" id="KW-1134">Transmembrane beta strand</keyword>
<organism evidence="12 13">
    <name type="scientific">Caballeronia calidae</name>
    <dbReference type="NCBI Taxonomy" id="1777139"/>
    <lineage>
        <taxon>Bacteria</taxon>
        <taxon>Pseudomonadati</taxon>
        <taxon>Pseudomonadota</taxon>
        <taxon>Betaproteobacteria</taxon>
        <taxon>Burkholderiales</taxon>
        <taxon>Burkholderiaceae</taxon>
        <taxon>Caballeronia</taxon>
    </lineage>
</organism>
<evidence type="ECO:0000256" key="9">
    <source>
        <dbReference type="ARBA" id="ARBA00023136"/>
    </source>
</evidence>
<protein>
    <submittedName>
        <fullName evidence="12">Porin</fullName>
    </submittedName>
</protein>
<dbReference type="InterPro" id="IPR033900">
    <property type="entry name" value="Gram_neg_porin_domain"/>
</dbReference>
<name>A0A158D2B2_9BURK</name>
<reference evidence="12" key="1">
    <citation type="submission" date="2016-01" db="EMBL/GenBank/DDBJ databases">
        <authorList>
            <person name="Peeters C."/>
        </authorList>
    </citation>
    <scope>NUCLEOTIDE SEQUENCE</scope>
    <source>
        <strain evidence="12">LMG 29321</strain>
    </source>
</reference>
<dbReference type="Proteomes" id="UP000071859">
    <property type="component" value="Unassembled WGS sequence"/>
</dbReference>
<evidence type="ECO:0000256" key="1">
    <source>
        <dbReference type="ARBA" id="ARBA00004571"/>
    </source>
</evidence>